<sequence>MFHNMARAAAGLAGGGGDGSGDPYFANVAALLHMDGANTSTMFADEIGGSWVAIGSAQIDTDESKFGGASGYFDGASNVLSSASSAYNIGTSDFTIECWIKPSAVIGTYRVIASRQSDSSSSAIALQLRINTVGQLEAVLRGGTTTIYTVSSSGTLSTTAFQHVAVTRESGVLRCFINGTLDGVQGGANSTLNDVSAQFSIGSIDTPTSGPTSFYSGWVDDFRLTIGVARYTDSFTLPTSTFPNE</sequence>
<name>A0A1H5Y939_9GAMM</name>
<keyword evidence="2" id="KW-1185">Reference proteome</keyword>
<dbReference type="Gene3D" id="2.60.120.200">
    <property type="match status" value="1"/>
</dbReference>
<keyword evidence="1" id="KW-0430">Lectin</keyword>
<dbReference type="EMBL" id="FNVQ01000001">
    <property type="protein sequence ID" value="SEG20100.1"/>
    <property type="molecule type" value="Genomic_DNA"/>
</dbReference>
<accession>A0A1H5Y939</accession>
<dbReference type="Proteomes" id="UP000236745">
    <property type="component" value="Unassembled WGS sequence"/>
</dbReference>
<protein>
    <submittedName>
        <fullName evidence="1">Concanavalin A-like lectin/glucanases superfamily protein</fullName>
    </submittedName>
</protein>
<dbReference type="RefSeq" id="WP_104002534.1">
    <property type="nucleotide sequence ID" value="NZ_FNVQ01000001.1"/>
</dbReference>
<dbReference type="SUPFAM" id="SSF49899">
    <property type="entry name" value="Concanavalin A-like lectins/glucanases"/>
    <property type="match status" value="1"/>
</dbReference>
<dbReference type="Pfam" id="PF13385">
    <property type="entry name" value="Laminin_G_3"/>
    <property type="match status" value="1"/>
</dbReference>
<dbReference type="OrthoDB" id="6389037at2"/>
<dbReference type="GO" id="GO:0030246">
    <property type="term" value="F:carbohydrate binding"/>
    <property type="evidence" value="ECO:0007669"/>
    <property type="project" value="UniProtKB-KW"/>
</dbReference>
<dbReference type="AlphaFoldDB" id="A0A1H5Y939"/>
<evidence type="ECO:0000313" key="1">
    <source>
        <dbReference type="EMBL" id="SEG20100.1"/>
    </source>
</evidence>
<organism evidence="1 2">
    <name type="scientific">Marinobacterium lutimaris</name>
    <dbReference type="NCBI Taxonomy" id="568106"/>
    <lineage>
        <taxon>Bacteria</taxon>
        <taxon>Pseudomonadati</taxon>
        <taxon>Pseudomonadota</taxon>
        <taxon>Gammaproteobacteria</taxon>
        <taxon>Oceanospirillales</taxon>
        <taxon>Oceanospirillaceae</taxon>
        <taxon>Marinobacterium</taxon>
    </lineage>
</organism>
<dbReference type="InterPro" id="IPR013320">
    <property type="entry name" value="ConA-like_dom_sf"/>
</dbReference>
<gene>
    <name evidence="1" type="ORF">SAMN05444390_1011653</name>
</gene>
<evidence type="ECO:0000313" key="2">
    <source>
        <dbReference type="Proteomes" id="UP000236745"/>
    </source>
</evidence>
<reference evidence="1 2" key="1">
    <citation type="submission" date="2016-10" db="EMBL/GenBank/DDBJ databases">
        <authorList>
            <person name="de Groot N.N."/>
        </authorList>
    </citation>
    <scope>NUCLEOTIDE SEQUENCE [LARGE SCALE GENOMIC DNA]</scope>
    <source>
        <strain evidence="1 2">DSM 22012</strain>
    </source>
</reference>
<proteinExistence type="predicted"/>